<gene>
    <name evidence="1" type="primary">G5I_05225</name>
    <name evidence="1" type="ORF">TNCV_1707651</name>
</gene>
<dbReference type="Proteomes" id="UP000887159">
    <property type="component" value="Unassembled WGS sequence"/>
</dbReference>
<dbReference type="AlphaFoldDB" id="A0A8X6V457"/>
<comment type="caution">
    <text evidence="1">The sequence shown here is derived from an EMBL/GenBank/DDBJ whole genome shotgun (WGS) entry which is preliminary data.</text>
</comment>
<protein>
    <submittedName>
        <fullName evidence="1">FLJ37770-like protein</fullName>
    </submittedName>
</protein>
<evidence type="ECO:0000313" key="1">
    <source>
        <dbReference type="EMBL" id="GFX92489.1"/>
    </source>
</evidence>
<organism evidence="1 2">
    <name type="scientific">Trichonephila clavipes</name>
    <name type="common">Golden silk orbweaver</name>
    <name type="synonym">Nephila clavipes</name>
    <dbReference type="NCBI Taxonomy" id="2585209"/>
    <lineage>
        <taxon>Eukaryota</taxon>
        <taxon>Metazoa</taxon>
        <taxon>Ecdysozoa</taxon>
        <taxon>Arthropoda</taxon>
        <taxon>Chelicerata</taxon>
        <taxon>Arachnida</taxon>
        <taxon>Araneae</taxon>
        <taxon>Araneomorphae</taxon>
        <taxon>Entelegynae</taxon>
        <taxon>Araneoidea</taxon>
        <taxon>Nephilidae</taxon>
        <taxon>Trichonephila</taxon>
    </lineage>
</organism>
<dbReference type="GO" id="GO:0003676">
    <property type="term" value="F:nucleic acid binding"/>
    <property type="evidence" value="ECO:0007669"/>
    <property type="project" value="InterPro"/>
</dbReference>
<sequence>MVPKILTFEQQTTRKNVCTDILDAIKNNPNLLEKVKSALKGTRFESVESVKEKAARVLKELTKDDFQHCFQQWKMRMERCRDREGLYIEGDNK</sequence>
<dbReference type="Gene3D" id="3.30.420.10">
    <property type="entry name" value="Ribonuclease H-like superfamily/Ribonuclease H"/>
    <property type="match status" value="1"/>
</dbReference>
<reference evidence="1" key="1">
    <citation type="submission" date="2020-08" db="EMBL/GenBank/DDBJ databases">
        <title>Multicomponent nature underlies the extraordinary mechanical properties of spider dragline silk.</title>
        <authorList>
            <person name="Kono N."/>
            <person name="Nakamura H."/>
            <person name="Mori M."/>
            <person name="Yoshida Y."/>
            <person name="Ohtoshi R."/>
            <person name="Malay A.D."/>
            <person name="Moran D.A.P."/>
            <person name="Tomita M."/>
            <person name="Numata K."/>
            <person name="Arakawa K."/>
        </authorList>
    </citation>
    <scope>NUCLEOTIDE SEQUENCE</scope>
</reference>
<keyword evidence="2" id="KW-1185">Reference proteome</keyword>
<name>A0A8X6V457_TRICX</name>
<dbReference type="EMBL" id="BMAU01021147">
    <property type="protein sequence ID" value="GFX92489.1"/>
    <property type="molecule type" value="Genomic_DNA"/>
</dbReference>
<proteinExistence type="predicted"/>
<accession>A0A8X6V457</accession>
<dbReference type="InterPro" id="IPR036397">
    <property type="entry name" value="RNaseH_sf"/>
</dbReference>
<evidence type="ECO:0000313" key="2">
    <source>
        <dbReference type="Proteomes" id="UP000887159"/>
    </source>
</evidence>